<name>A0A7V5U0S5_9PROT</name>
<keyword evidence="2" id="KW-0378">Hydrolase</keyword>
<proteinExistence type="predicted"/>
<dbReference type="InterPro" id="IPR007560">
    <property type="entry name" value="Restrct_endonuc_IV_Mrr"/>
</dbReference>
<reference evidence="2" key="1">
    <citation type="journal article" date="2020" name="mSystems">
        <title>Genome- and Community-Level Interaction Insights into Carbon Utilization and Element Cycling Functions of Hydrothermarchaeota in Hydrothermal Sediment.</title>
        <authorList>
            <person name="Zhou Z."/>
            <person name="Liu Y."/>
            <person name="Xu W."/>
            <person name="Pan J."/>
            <person name="Luo Z.H."/>
            <person name="Li M."/>
        </authorList>
    </citation>
    <scope>NUCLEOTIDE SEQUENCE [LARGE SCALE GENOMIC DNA]</scope>
    <source>
        <strain evidence="2">HyVt-538</strain>
    </source>
</reference>
<dbReference type="InterPro" id="IPR011335">
    <property type="entry name" value="Restrct_endonuc-II-like"/>
</dbReference>
<dbReference type="SUPFAM" id="SSF52980">
    <property type="entry name" value="Restriction endonuclease-like"/>
    <property type="match status" value="1"/>
</dbReference>
<protein>
    <submittedName>
        <fullName evidence="2">Restriction endonuclease</fullName>
    </submittedName>
</protein>
<comment type="caution">
    <text evidence="2">The sequence shown here is derived from an EMBL/GenBank/DDBJ whole genome shotgun (WGS) entry which is preliminary data.</text>
</comment>
<dbReference type="AlphaFoldDB" id="A0A7V5U0S5"/>
<feature type="domain" description="Restriction endonuclease type IV Mrr" evidence="1">
    <location>
        <begin position="4"/>
        <end position="70"/>
    </location>
</feature>
<dbReference type="Gene3D" id="3.40.1350.10">
    <property type="match status" value="1"/>
</dbReference>
<dbReference type="InterPro" id="IPR011856">
    <property type="entry name" value="tRNA_endonuc-like_dom_sf"/>
</dbReference>
<dbReference type="GO" id="GO:0004519">
    <property type="term" value="F:endonuclease activity"/>
    <property type="evidence" value="ECO:0007669"/>
    <property type="project" value="UniProtKB-KW"/>
</dbReference>
<sequence length="95" mass="10762">FENPRIIVEVKHRINTAMTSSDVRSFLGGRQEGDKGLFVSTGGFTKDAYYEAERAKIPLVLMTLQELTDILFESYGQMDSDVKSLIPLTKVYWPT</sequence>
<organism evidence="2">
    <name type="scientific">Hellea balneolensis</name>
    <dbReference type="NCBI Taxonomy" id="287478"/>
    <lineage>
        <taxon>Bacteria</taxon>
        <taxon>Pseudomonadati</taxon>
        <taxon>Pseudomonadota</taxon>
        <taxon>Alphaproteobacteria</taxon>
        <taxon>Maricaulales</taxon>
        <taxon>Robiginitomaculaceae</taxon>
        <taxon>Hellea</taxon>
    </lineage>
</organism>
<evidence type="ECO:0000313" key="2">
    <source>
        <dbReference type="EMBL" id="HHI88345.1"/>
    </source>
</evidence>
<keyword evidence="2" id="KW-0540">Nuclease</keyword>
<gene>
    <name evidence="2" type="ORF">ENK01_00195</name>
</gene>
<dbReference type="GO" id="GO:0003677">
    <property type="term" value="F:DNA binding"/>
    <property type="evidence" value="ECO:0007669"/>
    <property type="project" value="InterPro"/>
</dbReference>
<dbReference type="EMBL" id="DROP01000012">
    <property type="protein sequence ID" value="HHI88345.1"/>
    <property type="molecule type" value="Genomic_DNA"/>
</dbReference>
<dbReference type="Proteomes" id="UP000885806">
    <property type="component" value="Unassembled WGS sequence"/>
</dbReference>
<dbReference type="Pfam" id="PF04471">
    <property type="entry name" value="Mrr_cat"/>
    <property type="match status" value="1"/>
</dbReference>
<accession>A0A7V5U0S5</accession>
<feature type="non-terminal residue" evidence="2">
    <location>
        <position position="1"/>
    </location>
</feature>
<keyword evidence="2" id="KW-0255">Endonuclease</keyword>
<evidence type="ECO:0000259" key="1">
    <source>
        <dbReference type="Pfam" id="PF04471"/>
    </source>
</evidence>
<dbReference type="GO" id="GO:0009307">
    <property type="term" value="P:DNA restriction-modification system"/>
    <property type="evidence" value="ECO:0007669"/>
    <property type="project" value="InterPro"/>
</dbReference>